<dbReference type="STRING" id="52770.BSZ40_09930"/>
<dbReference type="EMBL" id="MQVS01000012">
    <property type="protein sequence ID" value="OKL50943.1"/>
    <property type="molecule type" value="Genomic_DNA"/>
</dbReference>
<evidence type="ECO:0000313" key="3">
    <source>
        <dbReference type="EMBL" id="OKL50943.1"/>
    </source>
</evidence>
<gene>
    <name evidence="3" type="ORF">BSZ40_09930</name>
</gene>
<keyword evidence="4" id="KW-1185">Reference proteome</keyword>
<comment type="caution">
    <text evidence="3">The sequence shown here is derived from an EMBL/GenBank/DDBJ whole genome shotgun (WGS) entry which is preliminary data.</text>
</comment>
<reference evidence="4" key="1">
    <citation type="submission" date="2016-12" db="EMBL/GenBank/DDBJ databases">
        <authorList>
            <person name="Meng X."/>
        </authorList>
    </citation>
    <scope>NUCLEOTIDE SEQUENCE [LARGE SCALE GENOMIC DNA]</scope>
    <source>
        <strain evidence="4">DSM 20732</strain>
    </source>
</reference>
<accession>A0A1Q5PTN7</accession>
<evidence type="ECO:0000259" key="1">
    <source>
        <dbReference type="Pfam" id="PF07171"/>
    </source>
</evidence>
<dbReference type="Pfam" id="PF07171">
    <property type="entry name" value="MlrC_C"/>
    <property type="match status" value="1"/>
</dbReference>
<dbReference type="RefSeq" id="WP_073825914.1">
    <property type="nucleotide sequence ID" value="NZ_MQVS01000012.1"/>
</dbReference>
<protein>
    <recommendedName>
        <fullName evidence="5">M81 family peptidase</fullName>
    </recommendedName>
</protein>
<feature type="domain" description="Microcystin LR degradation protein MlrC N-terminal" evidence="2">
    <location>
        <begin position="3"/>
        <end position="282"/>
    </location>
</feature>
<evidence type="ECO:0000313" key="4">
    <source>
        <dbReference type="Proteomes" id="UP000185612"/>
    </source>
</evidence>
<evidence type="ECO:0000259" key="2">
    <source>
        <dbReference type="Pfam" id="PF07364"/>
    </source>
</evidence>
<dbReference type="InterPro" id="IPR009197">
    <property type="entry name" value="MlrC"/>
</dbReference>
<name>A0A1Q5PTN7_9ACTO</name>
<dbReference type="Pfam" id="PF07364">
    <property type="entry name" value="DUF1485"/>
    <property type="match status" value="1"/>
</dbReference>
<feature type="domain" description="Microcystin LR degradation protein MlrC C-terminal" evidence="1">
    <location>
        <begin position="292"/>
        <end position="455"/>
    </location>
</feature>
<dbReference type="InParanoid" id="A0A1Q5PTN7"/>
<sequence length="479" mass="50113">MWRVAIGGFHIESCTFSPYVSGAADFTVRRGAELAARYPWFSQFPTVQWLPLVHARALPGGPVAAEFFAQWEEEFYRALAAAQAARPLAGVLLDLHGAAHVQGLLDAEGRIAARVREIVGPTAVISAALDLHGNVSPQLFAACDLLTCYRTAPHIDAPQTRQRAAHNLVARLGATSPHYRARVAVPILLPGEKTSTQVEPGRGLYQQVARAAQRPGLTDAALWMGFPWADEPRCHGAVVTSGPDRAAVADAARTLATAYWQAADDFAFVGPVASIDAALAAAFASPAAPFFISDTGDNPGAGGVGDSTHLLAPLLARAPAGRRIVFASLYDPAAVAAAAAAGVGGVGDFRLGGHLDPTSTPVPVRAAVRRLFHDTGGASAVLAVGDVAIIVTSQRTQYTTRAQFAAAGCELAQNAVVVVKIGYLEPELAQAAGDWVMALSPGVVDQDLPRLPFTRLSAPLVPFSPPTFSPALSVQLRQS</sequence>
<dbReference type="OrthoDB" id="9815420at2"/>
<dbReference type="AlphaFoldDB" id="A0A1Q5PTN7"/>
<evidence type="ECO:0008006" key="5">
    <source>
        <dbReference type="Google" id="ProtNLM"/>
    </source>
</evidence>
<dbReference type="Proteomes" id="UP000185612">
    <property type="component" value="Unassembled WGS sequence"/>
</dbReference>
<dbReference type="InterPro" id="IPR010799">
    <property type="entry name" value="MlrC_C"/>
</dbReference>
<dbReference type="PIRSF" id="PIRSF012702">
    <property type="entry name" value="UCP012702"/>
    <property type="match status" value="1"/>
</dbReference>
<organism evidence="3 4">
    <name type="scientific">Buchananella hordeovulneris</name>
    <dbReference type="NCBI Taxonomy" id="52770"/>
    <lineage>
        <taxon>Bacteria</taxon>
        <taxon>Bacillati</taxon>
        <taxon>Actinomycetota</taxon>
        <taxon>Actinomycetes</taxon>
        <taxon>Actinomycetales</taxon>
        <taxon>Actinomycetaceae</taxon>
        <taxon>Buchananella</taxon>
    </lineage>
</organism>
<proteinExistence type="predicted"/>
<dbReference type="InterPro" id="IPR015995">
    <property type="entry name" value="MlrC_N"/>
</dbReference>